<dbReference type="EMBL" id="JBITGY010000010">
    <property type="protein sequence ID" value="MFI6502915.1"/>
    <property type="molecule type" value="Genomic_DNA"/>
</dbReference>
<evidence type="ECO:0000313" key="15">
    <source>
        <dbReference type="Proteomes" id="UP001612741"/>
    </source>
</evidence>
<dbReference type="PANTHER" id="PTHR37461">
    <property type="entry name" value="ANTI-SIGMA-K FACTOR RSKA"/>
    <property type="match status" value="1"/>
</dbReference>
<protein>
    <recommendedName>
        <fullName evidence="10">Regulator of SigK</fullName>
    </recommendedName>
    <alternativeName>
        <fullName evidence="9">Sigma-K anti-sigma factor RskA</fullName>
    </alternativeName>
</protein>
<feature type="transmembrane region" description="Helical" evidence="11">
    <location>
        <begin position="93"/>
        <end position="112"/>
    </location>
</feature>
<keyword evidence="4 11" id="KW-0812">Transmembrane</keyword>
<evidence type="ECO:0000256" key="7">
    <source>
        <dbReference type="ARBA" id="ARBA00023136"/>
    </source>
</evidence>
<evidence type="ECO:0000256" key="6">
    <source>
        <dbReference type="ARBA" id="ARBA00023015"/>
    </source>
</evidence>
<name>A0ABW7Z408_9ACTN</name>
<evidence type="ECO:0000259" key="13">
    <source>
        <dbReference type="Pfam" id="PF13490"/>
    </source>
</evidence>
<comment type="subcellular location">
    <subcellularLocation>
        <location evidence="2">Cell membrane</location>
    </subcellularLocation>
    <subcellularLocation>
        <location evidence="1">Membrane</location>
        <topology evidence="1">Single-pass membrane protein</topology>
    </subcellularLocation>
</comment>
<keyword evidence="7 11" id="KW-0472">Membrane</keyword>
<sequence>MNETLHTLSGAYALDALPLEERREFERHMRQCRECAAEVSAFLETTARMAAAVAQPPPPGLKQRVLAEIGQVRQLRPPVAAARARWWRRLSGPVLLAAACALAAAVLGTLLVRTGGELADSGQRSRDMAAVLAAPDARLTSARVGRADARLVYSPSRGQVVLASANLPVLPRSRDYQVWLIGPGGIRSAGIMGEDSYVLAGAVRPADRVGLTVEPAGGSRQPTTRPLAVLPLPA</sequence>
<comment type="caution">
    <text evidence="14">The sequence shown here is derived from an EMBL/GenBank/DDBJ whole genome shotgun (WGS) entry which is preliminary data.</text>
</comment>
<keyword evidence="3" id="KW-1003">Cell membrane</keyword>
<evidence type="ECO:0000256" key="4">
    <source>
        <dbReference type="ARBA" id="ARBA00022692"/>
    </source>
</evidence>
<dbReference type="InterPro" id="IPR041916">
    <property type="entry name" value="Anti_sigma_zinc_sf"/>
</dbReference>
<keyword evidence="15" id="KW-1185">Reference proteome</keyword>
<keyword evidence="8" id="KW-0804">Transcription</keyword>
<evidence type="ECO:0000256" key="8">
    <source>
        <dbReference type="ARBA" id="ARBA00023163"/>
    </source>
</evidence>
<dbReference type="Pfam" id="PF10099">
    <property type="entry name" value="RskA_C"/>
    <property type="match status" value="1"/>
</dbReference>
<dbReference type="InterPro" id="IPR027383">
    <property type="entry name" value="Znf_put"/>
</dbReference>
<proteinExistence type="predicted"/>
<evidence type="ECO:0000256" key="5">
    <source>
        <dbReference type="ARBA" id="ARBA00022989"/>
    </source>
</evidence>
<dbReference type="RefSeq" id="WP_397088538.1">
    <property type="nucleotide sequence ID" value="NZ_JBITGY010000010.1"/>
</dbReference>
<evidence type="ECO:0000256" key="1">
    <source>
        <dbReference type="ARBA" id="ARBA00004167"/>
    </source>
</evidence>
<dbReference type="PANTHER" id="PTHR37461:SF1">
    <property type="entry name" value="ANTI-SIGMA-K FACTOR RSKA"/>
    <property type="match status" value="1"/>
</dbReference>
<evidence type="ECO:0000256" key="11">
    <source>
        <dbReference type="SAM" id="Phobius"/>
    </source>
</evidence>
<evidence type="ECO:0000259" key="12">
    <source>
        <dbReference type="Pfam" id="PF10099"/>
    </source>
</evidence>
<evidence type="ECO:0000256" key="3">
    <source>
        <dbReference type="ARBA" id="ARBA00022475"/>
    </source>
</evidence>
<keyword evidence="5 11" id="KW-1133">Transmembrane helix</keyword>
<dbReference type="Proteomes" id="UP001612741">
    <property type="component" value="Unassembled WGS sequence"/>
</dbReference>
<evidence type="ECO:0000256" key="2">
    <source>
        <dbReference type="ARBA" id="ARBA00004236"/>
    </source>
</evidence>
<feature type="domain" description="Putative zinc-finger" evidence="13">
    <location>
        <begin position="8"/>
        <end position="36"/>
    </location>
</feature>
<evidence type="ECO:0000313" key="14">
    <source>
        <dbReference type="EMBL" id="MFI6502915.1"/>
    </source>
</evidence>
<reference evidence="14 15" key="1">
    <citation type="submission" date="2024-10" db="EMBL/GenBank/DDBJ databases">
        <title>The Natural Products Discovery Center: Release of the First 8490 Sequenced Strains for Exploring Actinobacteria Biosynthetic Diversity.</title>
        <authorList>
            <person name="Kalkreuter E."/>
            <person name="Kautsar S.A."/>
            <person name="Yang D."/>
            <person name="Bader C.D."/>
            <person name="Teijaro C.N."/>
            <person name="Fluegel L."/>
            <person name="Davis C.M."/>
            <person name="Simpson J.R."/>
            <person name="Lauterbach L."/>
            <person name="Steele A.D."/>
            <person name="Gui C."/>
            <person name="Meng S."/>
            <person name="Li G."/>
            <person name="Viehrig K."/>
            <person name="Ye F."/>
            <person name="Su P."/>
            <person name="Kiefer A.F."/>
            <person name="Nichols A."/>
            <person name="Cepeda A.J."/>
            <person name="Yan W."/>
            <person name="Fan B."/>
            <person name="Jiang Y."/>
            <person name="Adhikari A."/>
            <person name="Zheng C.-J."/>
            <person name="Schuster L."/>
            <person name="Cowan T.M."/>
            <person name="Smanski M.J."/>
            <person name="Chevrette M.G."/>
            <person name="De Carvalho L.P.S."/>
            <person name="Shen B."/>
        </authorList>
    </citation>
    <scope>NUCLEOTIDE SEQUENCE [LARGE SCALE GENOMIC DNA]</scope>
    <source>
        <strain evidence="14 15">NPDC050545</strain>
    </source>
</reference>
<evidence type="ECO:0000256" key="9">
    <source>
        <dbReference type="ARBA" id="ARBA00029829"/>
    </source>
</evidence>
<dbReference type="Gene3D" id="1.10.10.1320">
    <property type="entry name" value="Anti-sigma factor, zinc-finger domain"/>
    <property type="match status" value="1"/>
</dbReference>
<evidence type="ECO:0000256" key="10">
    <source>
        <dbReference type="ARBA" id="ARBA00030803"/>
    </source>
</evidence>
<gene>
    <name evidence="14" type="ORF">ACIBG2_36435</name>
</gene>
<organism evidence="14 15">
    <name type="scientific">Nonomuraea typhae</name>
    <dbReference type="NCBI Taxonomy" id="2603600"/>
    <lineage>
        <taxon>Bacteria</taxon>
        <taxon>Bacillati</taxon>
        <taxon>Actinomycetota</taxon>
        <taxon>Actinomycetes</taxon>
        <taxon>Streptosporangiales</taxon>
        <taxon>Streptosporangiaceae</taxon>
        <taxon>Nonomuraea</taxon>
    </lineage>
</organism>
<dbReference type="InterPro" id="IPR051474">
    <property type="entry name" value="Anti-sigma-K/W_factor"/>
</dbReference>
<dbReference type="InterPro" id="IPR018764">
    <property type="entry name" value="RskA_C"/>
</dbReference>
<dbReference type="Pfam" id="PF13490">
    <property type="entry name" value="zf-HC2"/>
    <property type="match status" value="1"/>
</dbReference>
<keyword evidence="6" id="KW-0805">Transcription regulation</keyword>
<accession>A0ABW7Z408</accession>
<feature type="domain" description="Anti-sigma K factor RskA C-terminal" evidence="12">
    <location>
        <begin position="95"/>
        <end position="226"/>
    </location>
</feature>